<keyword evidence="1" id="KW-0805">Transcription regulation</keyword>
<dbReference type="InterPro" id="IPR020449">
    <property type="entry name" value="Tscrpt_reg_AraC-type_HTH"/>
</dbReference>
<dbReference type="PRINTS" id="PR00032">
    <property type="entry name" value="HTHARAC"/>
</dbReference>
<dbReference type="GO" id="GO:0003700">
    <property type="term" value="F:DNA-binding transcription factor activity"/>
    <property type="evidence" value="ECO:0007669"/>
    <property type="project" value="InterPro"/>
</dbReference>
<dbReference type="InterPro" id="IPR041522">
    <property type="entry name" value="CdaR_GGDEF"/>
</dbReference>
<feature type="transmembrane region" description="Helical" evidence="4">
    <location>
        <begin position="299"/>
        <end position="319"/>
    </location>
</feature>
<evidence type="ECO:0000256" key="4">
    <source>
        <dbReference type="SAM" id="Phobius"/>
    </source>
</evidence>
<dbReference type="PANTHER" id="PTHR43280">
    <property type="entry name" value="ARAC-FAMILY TRANSCRIPTIONAL REGULATOR"/>
    <property type="match status" value="1"/>
</dbReference>
<dbReference type="Pfam" id="PF12833">
    <property type="entry name" value="HTH_18"/>
    <property type="match status" value="1"/>
</dbReference>
<keyword evidence="4" id="KW-0472">Membrane</keyword>
<dbReference type="Pfam" id="PF17853">
    <property type="entry name" value="GGDEF_2"/>
    <property type="match status" value="1"/>
</dbReference>
<organism evidence="6 7">
    <name type="scientific">Paenibacillus lautus</name>
    <name type="common">Bacillus lautus</name>
    <dbReference type="NCBI Taxonomy" id="1401"/>
    <lineage>
        <taxon>Bacteria</taxon>
        <taxon>Bacillati</taxon>
        <taxon>Bacillota</taxon>
        <taxon>Bacilli</taxon>
        <taxon>Bacillales</taxon>
        <taxon>Paenibacillaceae</taxon>
        <taxon>Paenibacillus</taxon>
    </lineage>
</organism>
<dbReference type="PROSITE" id="PS01124">
    <property type="entry name" value="HTH_ARAC_FAMILY_2"/>
    <property type="match status" value="1"/>
</dbReference>
<keyword evidence="3" id="KW-0804">Transcription</keyword>
<keyword evidence="4" id="KW-0812">Transmembrane</keyword>
<dbReference type="InterPro" id="IPR009057">
    <property type="entry name" value="Homeodomain-like_sf"/>
</dbReference>
<accession>A0A1R1B0X4</accession>
<dbReference type="SUPFAM" id="SSF46689">
    <property type="entry name" value="Homeodomain-like"/>
    <property type="match status" value="1"/>
</dbReference>
<evidence type="ECO:0000256" key="3">
    <source>
        <dbReference type="ARBA" id="ARBA00023163"/>
    </source>
</evidence>
<comment type="caution">
    <text evidence="6">The sequence shown here is derived from an EMBL/GenBank/DDBJ whole genome shotgun (WGS) entry which is preliminary data.</text>
</comment>
<reference evidence="6 7" key="1">
    <citation type="submission" date="2016-11" db="EMBL/GenBank/DDBJ databases">
        <title>Paenibacillus species isolates.</title>
        <authorList>
            <person name="Beno S.M."/>
        </authorList>
    </citation>
    <scope>NUCLEOTIDE SEQUENCE [LARGE SCALE GENOMIC DNA]</scope>
    <source>
        <strain evidence="6 7">FSL F4-0100</strain>
    </source>
</reference>
<sequence length="776" mass="88760">MFSILRKYNRSVIVAWLFSYVTVLMVPILISIVLYSFSYHQVKSETNRANELLLQQMEMSIDSKLKGLESLSLEIALNKGISAFSSVELPIRDHQYYDVFSISESLRTYKNANDSIEDIYVMYLNSDTVISTFGHTSGRGLYQKLRQNDEPSYEKWMGLFEQRYVNGYKWMEFQDGLQSFPVVVFAHSLVFNSPAQPPAVVLFLIKDSKLIESAPRQKDASMFIIDRDSRYIAASRRDPAVPAGISYEQLQGDSGMIYIGSDAEQFAVSYITSQVTGWKYVSVLPAALFNEKMKDLRQLTWISIALSLLIGGIVTVLFLRRNYMPVQVMLQSLSKKFGLRFDGGANEYTFLQGTIQQYFHDKADMQTALHKHRNTIRAHLLRRLLKGYADHDQSLHTTLPAHDIQFQSDRSVVLLISIDHYGKFEQFGIRGLPDQKQQMLYFILTNVLEDTASDEALVFTTEMNDALACVVNFEASLPAEQEQTVLNRILAQVQDFMRKHIEAELTVAVGQVHSDLHGIALSYQEAQAALEYRIVMGSGQFIPYTDTLMDRSKQFRQFYYPLSVEQQFIGLVKSGNYGKAEAILDDIFQANFSKHPVSVPLAKCLMYNLASTMLNTLEEVRAGSKRTYEDHIIDADLLLECDHVPEMKERMKQMLAQVCEWILAEKRNHHRYLIEDVSQYVQEHLYDPKLNISMIGDAFQMTPSYVSRLYKEFTGEALLDTINRLRLSKAKELLVLQKLTVNEIASRVGYADVSTFLRIFKKFEGVTPGKYQKAAP</sequence>
<dbReference type="AlphaFoldDB" id="A0A1R1B0X4"/>
<evidence type="ECO:0000259" key="5">
    <source>
        <dbReference type="PROSITE" id="PS01124"/>
    </source>
</evidence>
<dbReference type="EMBL" id="MRTF01000005">
    <property type="protein sequence ID" value="OME92084.1"/>
    <property type="molecule type" value="Genomic_DNA"/>
</dbReference>
<protein>
    <recommendedName>
        <fullName evidence="5">HTH araC/xylS-type domain-containing protein</fullName>
    </recommendedName>
</protein>
<feature type="transmembrane region" description="Helical" evidence="4">
    <location>
        <begin position="12"/>
        <end position="37"/>
    </location>
</feature>
<dbReference type="SMART" id="SM00342">
    <property type="entry name" value="HTH_ARAC"/>
    <property type="match status" value="1"/>
</dbReference>
<dbReference type="PROSITE" id="PS00041">
    <property type="entry name" value="HTH_ARAC_FAMILY_1"/>
    <property type="match status" value="1"/>
</dbReference>
<dbReference type="GO" id="GO:0043565">
    <property type="term" value="F:sequence-specific DNA binding"/>
    <property type="evidence" value="ECO:0007669"/>
    <property type="project" value="InterPro"/>
</dbReference>
<feature type="domain" description="HTH araC/xylS-type" evidence="5">
    <location>
        <begin position="675"/>
        <end position="774"/>
    </location>
</feature>
<dbReference type="InterPro" id="IPR018062">
    <property type="entry name" value="HTH_AraC-typ_CS"/>
</dbReference>
<name>A0A1R1B0X4_PAELA</name>
<evidence type="ECO:0000313" key="6">
    <source>
        <dbReference type="EMBL" id="OME92084.1"/>
    </source>
</evidence>
<evidence type="ECO:0000256" key="1">
    <source>
        <dbReference type="ARBA" id="ARBA00023015"/>
    </source>
</evidence>
<dbReference type="RefSeq" id="WP_076323344.1">
    <property type="nucleotide sequence ID" value="NZ_MRTF01000005.1"/>
</dbReference>
<proteinExistence type="predicted"/>
<dbReference type="Gene3D" id="1.10.10.60">
    <property type="entry name" value="Homeodomain-like"/>
    <property type="match status" value="2"/>
</dbReference>
<dbReference type="InterPro" id="IPR018060">
    <property type="entry name" value="HTH_AraC"/>
</dbReference>
<keyword evidence="2" id="KW-0238">DNA-binding</keyword>
<dbReference type="Proteomes" id="UP000187074">
    <property type="component" value="Unassembled WGS sequence"/>
</dbReference>
<gene>
    <name evidence="6" type="ORF">BK123_15755</name>
</gene>
<evidence type="ECO:0000313" key="7">
    <source>
        <dbReference type="Proteomes" id="UP000187074"/>
    </source>
</evidence>
<evidence type="ECO:0000256" key="2">
    <source>
        <dbReference type="ARBA" id="ARBA00023125"/>
    </source>
</evidence>
<dbReference type="PANTHER" id="PTHR43280:SF2">
    <property type="entry name" value="HTH-TYPE TRANSCRIPTIONAL REGULATOR EXSA"/>
    <property type="match status" value="1"/>
</dbReference>
<keyword evidence="4" id="KW-1133">Transmembrane helix</keyword>
<dbReference type="STRING" id="1401.BK123_15755"/>